<feature type="compositionally biased region" description="Basic residues" evidence="1">
    <location>
        <begin position="429"/>
        <end position="441"/>
    </location>
</feature>
<dbReference type="OrthoDB" id="3057245at2759"/>
<organism evidence="2 3">
    <name type="scientific">Mycena indigotica</name>
    <dbReference type="NCBI Taxonomy" id="2126181"/>
    <lineage>
        <taxon>Eukaryota</taxon>
        <taxon>Fungi</taxon>
        <taxon>Dikarya</taxon>
        <taxon>Basidiomycota</taxon>
        <taxon>Agaricomycotina</taxon>
        <taxon>Agaricomycetes</taxon>
        <taxon>Agaricomycetidae</taxon>
        <taxon>Agaricales</taxon>
        <taxon>Marasmiineae</taxon>
        <taxon>Mycenaceae</taxon>
        <taxon>Mycena</taxon>
    </lineage>
</organism>
<feature type="region of interest" description="Disordered" evidence="1">
    <location>
        <begin position="407"/>
        <end position="485"/>
    </location>
</feature>
<proteinExistence type="predicted"/>
<keyword evidence="3" id="KW-1185">Reference proteome</keyword>
<feature type="compositionally biased region" description="Polar residues" evidence="1">
    <location>
        <begin position="549"/>
        <end position="560"/>
    </location>
</feature>
<dbReference type="Proteomes" id="UP000636479">
    <property type="component" value="Unassembled WGS sequence"/>
</dbReference>
<dbReference type="RefSeq" id="XP_037218175.1">
    <property type="nucleotide sequence ID" value="XM_037364933.1"/>
</dbReference>
<feature type="compositionally biased region" description="Low complexity" evidence="1">
    <location>
        <begin position="633"/>
        <end position="642"/>
    </location>
</feature>
<comment type="caution">
    <text evidence="2">The sequence shown here is derived from an EMBL/GenBank/DDBJ whole genome shotgun (WGS) entry which is preliminary data.</text>
</comment>
<dbReference type="EMBL" id="JACAZF010000007">
    <property type="protein sequence ID" value="KAF7298787.1"/>
    <property type="molecule type" value="Genomic_DNA"/>
</dbReference>
<gene>
    <name evidence="2" type="ORF">MIND_00826300</name>
</gene>
<protein>
    <submittedName>
        <fullName evidence="2">Uncharacterized protein</fullName>
    </submittedName>
</protein>
<name>A0A8H6VYT2_9AGAR</name>
<feature type="compositionally biased region" description="Basic and acidic residues" evidence="1">
    <location>
        <begin position="451"/>
        <end position="473"/>
    </location>
</feature>
<sequence length="702" mass="76821">MAATSPQTLPSEPQTPLGAQAFLHFDPVGLLDLGLLNRQIDIDEPDPSFSPLQSSTPPHKNVASTALEAMVDHLPPAEPSLYDLDSLADADNLLDFLTTPRLIQATSMMTSQASPRSPREVERRVSEDLKHLVYVPQLHAWIVEFMSLQGHNGDLSSIRLSPDDVRQMGAGPLCANSVWIVRSEADVEYRVRAGQAHPVVEALKKIHPELPSTFCCHKGVAAGLGPTYAYTDLQIGLFLIEIKTILSIAALFISQLLHLDLESLHELREANPHAQGFHFDFEYPTVDHNIDAPTQPVVQIWTQLSNTKGACFAMGSSDDHAFFVVKDALHPNTLFISPCLPTFPSSDPTSTSRLGDTSMSADKAVEFASVIMFHLARLANSEQLRDDFFAFMRSKLNEGDSIIDVRPESVGKVGDPRPPPRWQPNQPAKRGKGKGKTKKAPKPTCGVKYYLSRDKPTASASHDKGKGKAKDEAPINEQSDTNSNNILMEQVEAEIAELAGKEPVKDEGFVKKQRENDDVVEQVESESPGLWVLSQEVDDMRSFGPGPSGSLQTINHQAQPKTDLALLDNAEMDVESPAPVPGSSRPPERTRRRRASPENGLTTAPTNIAWPENLEASGDEEPPAKLKSRVRSSSRLQQQSQQAGPSNLTQPAVAPDTGSQKLRRSQRQHTRKEPSTVDGGNSGRTRSKTETRRAAGKRKGKS</sequence>
<feature type="compositionally biased region" description="Basic and acidic residues" evidence="1">
    <location>
        <begin position="507"/>
        <end position="517"/>
    </location>
</feature>
<dbReference type="AlphaFoldDB" id="A0A8H6VYT2"/>
<evidence type="ECO:0000256" key="1">
    <source>
        <dbReference type="SAM" id="MobiDB-lite"/>
    </source>
</evidence>
<feature type="compositionally biased region" description="Basic residues" evidence="1">
    <location>
        <begin position="661"/>
        <end position="670"/>
    </location>
</feature>
<feature type="region of interest" description="Disordered" evidence="1">
    <location>
        <begin position="507"/>
        <end position="527"/>
    </location>
</feature>
<accession>A0A8H6VYT2</accession>
<reference evidence="2" key="1">
    <citation type="submission" date="2020-05" db="EMBL/GenBank/DDBJ databases">
        <title>Mycena genomes resolve the evolution of fungal bioluminescence.</title>
        <authorList>
            <person name="Tsai I.J."/>
        </authorList>
    </citation>
    <scope>NUCLEOTIDE SEQUENCE</scope>
    <source>
        <strain evidence="2">171206Taipei</strain>
    </source>
</reference>
<feature type="region of interest" description="Disordered" evidence="1">
    <location>
        <begin position="539"/>
        <end position="702"/>
    </location>
</feature>
<evidence type="ECO:0000313" key="3">
    <source>
        <dbReference type="Proteomes" id="UP000636479"/>
    </source>
</evidence>
<feature type="compositionally biased region" description="Polar residues" evidence="1">
    <location>
        <begin position="476"/>
        <end position="485"/>
    </location>
</feature>
<evidence type="ECO:0000313" key="2">
    <source>
        <dbReference type="EMBL" id="KAF7298787.1"/>
    </source>
</evidence>
<dbReference type="GeneID" id="59347449"/>